<feature type="compositionally biased region" description="Low complexity" evidence="1">
    <location>
        <begin position="72"/>
        <end position="110"/>
    </location>
</feature>
<proteinExistence type="predicted"/>
<feature type="compositionally biased region" description="Low complexity" evidence="1">
    <location>
        <begin position="158"/>
        <end position="168"/>
    </location>
</feature>
<dbReference type="EMBL" id="BJWK01000007">
    <property type="protein sequence ID" value="GEM09280.1"/>
    <property type="molecule type" value="Genomic_DNA"/>
</dbReference>
<organism evidence="2 3">
    <name type="scientific">Rhodotorula toruloides</name>
    <name type="common">Yeast</name>
    <name type="synonym">Rhodosporidium toruloides</name>
    <dbReference type="NCBI Taxonomy" id="5286"/>
    <lineage>
        <taxon>Eukaryota</taxon>
        <taxon>Fungi</taxon>
        <taxon>Dikarya</taxon>
        <taxon>Basidiomycota</taxon>
        <taxon>Pucciniomycotina</taxon>
        <taxon>Microbotryomycetes</taxon>
        <taxon>Sporidiobolales</taxon>
        <taxon>Sporidiobolaceae</taxon>
        <taxon>Rhodotorula</taxon>
    </lineage>
</organism>
<protein>
    <submittedName>
        <fullName evidence="2">Uncharacterized protein</fullName>
    </submittedName>
</protein>
<gene>
    <name evidence="2" type="ORF">Rt10032_c07g3297</name>
</gene>
<feature type="compositionally biased region" description="Basic and acidic residues" evidence="1">
    <location>
        <begin position="37"/>
        <end position="47"/>
    </location>
</feature>
<evidence type="ECO:0000313" key="2">
    <source>
        <dbReference type="EMBL" id="GEM09280.1"/>
    </source>
</evidence>
<feature type="compositionally biased region" description="Pro residues" evidence="1">
    <location>
        <begin position="196"/>
        <end position="207"/>
    </location>
</feature>
<evidence type="ECO:0000256" key="1">
    <source>
        <dbReference type="SAM" id="MobiDB-lite"/>
    </source>
</evidence>
<feature type="region of interest" description="Disordered" evidence="1">
    <location>
        <begin position="1"/>
        <end position="173"/>
    </location>
</feature>
<accession>A0A511KFX9</accession>
<name>A0A511KFX9_RHOTO</name>
<feature type="compositionally biased region" description="Low complexity" evidence="1">
    <location>
        <begin position="12"/>
        <end position="36"/>
    </location>
</feature>
<dbReference type="Proteomes" id="UP000321518">
    <property type="component" value="Unassembled WGS sequence"/>
</dbReference>
<reference evidence="2 3" key="1">
    <citation type="submission" date="2019-07" db="EMBL/GenBank/DDBJ databases">
        <title>Rhodotorula toruloides NBRC10032 genome sequencing.</title>
        <authorList>
            <person name="Shida Y."/>
            <person name="Takaku H."/>
            <person name="Ogasawara W."/>
            <person name="Mori K."/>
        </authorList>
    </citation>
    <scope>NUCLEOTIDE SEQUENCE [LARGE SCALE GENOMIC DNA]</scope>
    <source>
        <strain evidence="2 3">NBRC10032</strain>
    </source>
</reference>
<feature type="region of interest" description="Disordered" evidence="1">
    <location>
        <begin position="196"/>
        <end position="217"/>
    </location>
</feature>
<dbReference type="AlphaFoldDB" id="A0A511KFX9"/>
<evidence type="ECO:0000313" key="3">
    <source>
        <dbReference type="Proteomes" id="UP000321518"/>
    </source>
</evidence>
<comment type="caution">
    <text evidence="2">The sequence shown here is derived from an EMBL/GenBank/DDBJ whole genome shotgun (WGS) entry which is preliminary data.</text>
</comment>
<sequence length="517" mass="55886">MPRSSKTRAKGPDVPARPQRAAAAAGVAAATAPAKDTPAEAKANRLDKQKKKELKSAVVPAKSLTELKRRASSSASSSPAIKTAHTSAHAAAALPKASRGISADDSSNESSESEATPEEYELGDLDNSADEEGSELEELDTHKPKALPTTKQSRVKKVSSASSSTADSHCPCSTRQMNELKDVKLVAEVTCLGSRPAPPPTLAPPPPKRVRATERMTGSEIRLRDSLLPWMIRVMVSTPPSERDDLTDFIGTFWPSRLHIAKMVDILRLKSQDISEGDITDAVLDQARRLSLSPSSLLLTLSSSYCSSPARELELGTINSEGKIIAWTNDAAQIAKSLLDKFMQCSLLWDPPRAKGDPAHPSHFLRNPLTLRIACAIIAETESTTFGALPVPAPRQSTDSDEGWAEERDFFLGTLMLTICAERHLLATIANPKPTLDFSAANFHDTAEAVHLKLVRLQSEGQTDEYHMALVDELRELYSIRRRGRGRGITSSSSAAHSEIELSTALADDDSDPFDFA</sequence>
<feature type="compositionally biased region" description="Acidic residues" evidence="1">
    <location>
        <begin position="111"/>
        <end position="138"/>
    </location>
</feature>